<name>A0ABV4HZX7_9GAMM</name>
<sequence>MTRPLFCLAFGLSLLATSCRQQVDEAPAAADAAPEPEPATVAAVADEAIDARYRCDGGNRVDLVRDGHSARVSMSDGRVVNLGAITGSKPSTWSDVGLRFVVDGDYAALSQDDTGRTLRCERAGE</sequence>
<proteinExistence type="predicted"/>
<evidence type="ECO:0000313" key="2">
    <source>
        <dbReference type="Proteomes" id="UP001566331"/>
    </source>
</evidence>
<dbReference type="RefSeq" id="WP_370565241.1">
    <property type="nucleotide sequence ID" value="NZ_JBFWIB010000014.1"/>
</dbReference>
<dbReference type="EMBL" id="JBFWIC010000064">
    <property type="protein sequence ID" value="MEZ0476914.1"/>
    <property type="molecule type" value="Genomic_DNA"/>
</dbReference>
<protein>
    <recommendedName>
        <fullName evidence="3">C-type lysozyme inhibitor domain-containing protein</fullName>
    </recommendedName>
</protein>
<reference evidence="1 2" key="1">
    <citation type="submission" date="2024-07" db="EMBL/GenBank/DDBJ databases">
        <title>Luteimonas salilacus sp. nov., isolated from the shore soil of Salt Lake in Tibet of China.</title>
        <authorList>
            <person name="Zhang X."/>
            <person name="Li A."/>
        </authorList>
    </citation>
    <scope>NUCLEOTIDE SEQUENCE [LARGE SCALE GENOMIC DNA]</scope>
    <source>
        <strain evidence="1 2">B3-2-R+30</strain>
    </source>
</reference>
<organism evidence="1 2">
    <name type="scientific">Luteimonas salinilitoris</name>
    <dbReference type="NCBI Taxonomy" id="3237697"/>
    <lineage>
        <taxon>Bacteria</taxon>
        <taxon>Pseudomonadati</taxon>
        <taxon>Pseudomonadota</taxon>
        <taxon>Gammaproteobacteria</taxon>
        <taxon>Lysobacterales</taxon>
        <taxon>Lysobacteraceae</taxon>
        <taxon>Luteimonas</taxon>
    </lineage>
</organism>
<evidence type="ECO:0000313" key="1">
    <source>
        <dbReference type="EMBL" id="MEZ0476914.1"/>
    </source>
</evidence>
<dbReference type="Proteomes" id="UP001566331">
    <property type="component" value="Unassembled WGS sequence"/>
</dbReference>
<keyword evidence="2" id="KW-1185">Reference proteome</keyword>
<accession>A0ABV4HZX7</accession>
<dbReference type="PROSITE" id="PS51257">
    <property type="entry name" value="PROKAR_LIPOPROTEIN"/>
    <property type="match status" value="1"/>
</dbReference>
<comment type="caution">
    <text evidence="1">The sequence shown here is derived from an EMBL/GenBank/DDBJ whole genome shotgun (WGS) entry which is preliminary data.</text>
</comment>
<evidence type="ECO:0008006" key="3">
    <source>
        <dbReference type="Google" id="ProtNLM"/>
    </source>
</evidence>
<gene>
    <name evidence="1" type="ORF">AB6713_20260</name>
</gene>